<feature type="transmembrane region" description="Helical" evidence="1">
    <location>
        <begin position="32"/>
        <end position="49"/>
    </location>
</feature>
<keyword evidence="1" id="KW-0472">Membrane</keyword>
<dbReference type="Pfam" id="PF26592">
    <property type="entry name" value="PrgI_like"/>
    <property type="match status" value="1"/>
</dbReference>
<organism evidence="4 5">
    <name type="scientific">Haloprofundus marisrubri</name>
    <dbReference type="NCBI Taxonomy" id="1514971"/>
    <lineage>
        <taxon>Archaea</taxon>
        <taxon>Methanobacteriati</taxon>
        <taxon>Methanobacteriota</taxon>
        <taxon>Stenosarchaea group</taxon>
        <taxon>Halobacteria</taxon>
        <taxon>Halobacteriales</taxon>
        <taxon>Haloferacaceae</taxon>
        <taxon>Haloprofundus</taxon>
    </lineage>
</organism>
<evidence type="ECO:0000259" key="3">
    <source>
        <dbReference type="Pfam" id="PF26593"/>
    </source>
</evidence>
<comment type="caution">
    <text evidence="4">The sequence shown here is derived from an EMBL/GenBank/DDBJ whole genome shotgun (WGS) entry which is preliminary data.</text>
</comment>
<keyword evidence="1" id="KW-0812">Transmembrane</keyword>
<dbReference type="OrthoDB" id="299650at2157"/>
<keyword evidence="5" id="KW-1185">Reference proteome</keyword>
<feature type="domain" description="TraC-like" evidence="3">
    <location>
        <begin position="133"/>
        <end position="339"/>
    </location>
</feature>
<accession>A0A0W1RD88</accession>
<dbReference type="InterPro" id="IPR058596">
    <property type="entry name" value="TraC-like_dom"/>
</dbReference>
<gene>
    <name evidence="4" type="ORF">AUR64_07905</name>
</gene>
<dbReference type="AlphaFoldDB" id="A0A0W1RD88"/>
<protein>
    <submittedName>
        <fullName evidence="4">Uncharacterized protein</fullName>
    </submittedName>
</protein>
<sequence>MSTDSNGAARRVMNAFGEESRIPYLNIDEGDVGVLLGFPILSLFLAEVLGLQSLAVPLIAAGFGFGAALIFVTPDHLSASQWLHTLVRYAKRPQITYNVSNRGQTETTRNEGGLANYTPFTPDERTQDLTNIERAWPGTSAIQRQDGVMEAFIEVHPGNMDFAMSGNWASLQHAASEFANKELDFPLKFHTTTRSFPVEKVIARTEERLQDDDVKSNPVFEELLREYRDRRPEEMDGTQQLHYYLGVEVNQLEVYDRFQYERTPAEKLTTIPFIGILFTPFVTRREDFSDAELRAKMFERLDERLSTVRSEFIQQADEWSARRLSTVELFVLCMDFWNGEEYDVDDASHVVREQPLVGEPTRREDET</sequence>
<evidence type="ECO:0000259" key="2">
    <source>
        <dbReference type="Pfam" id="PF26592"/>
    </source>
</evidence>
<feature type="domain" description="PrgI-like" evidence="2">
    <location>
        <begin position="21"/>
        <end position="95"/>
    </location>
</feature>
<reference evidence="4 5" key="1">
    <citation type="submission" date="2015-12" db="EMBL/GenBank/DDBJ databases">
        <title>Haloprofundus marisrubri gen. nov., sp. nov., an extremely halophilic archaeon isolated from the Discovery deep brine-seawater interface in the Red Sea.</title>
        <authorList>
            <person name="Zhang G."/>
            <person name="Stingl U."/>
            <person name="Rashid M."/>
        </authorList>
    </citation>
    <scope>NUCLEOTIDE SEQUENCE [LARGE SCALE GENOMIC DNA]</scope>
    <source>
        <strain evidence="4 5">SB9</strain>
    </source>
</reference>
<evidence type="ECO:0000256" key="1">
    <source>
        <dbReference type="SAM" id="Phobius"/>
    </source>
</evidence>
<proteinExistence type="predicted"/>
<name>A0A0W1RD88_9EURY</name>
<dbReference type="RefSeq" id="WP_058580909.1">
    <property type="nucleotide sequence ID" value="NZ_LOPU01000017.1"/>
</dbReference>
<dbReference type="EMBL" id="LOPU01000017">
    <property type="protein sequence ID" value="KTG10585.1"/>
    <property type="molecule type" value="Genomic_DNA"/>
</dbReference>
<dbReference type="Proteomes" id="UP000054387">
    <property type="component" value="Unassembled WGS sequence"/>
</dbReference>
<dbReference type="InterPro" id="IPR058597">
    <property type="entry name" value="PrgI-like_dom"/>
</dbReference>
<dbReference type="Pfam" id="PF26593">
    <property type="entry name" value="TraC-like"/>
    <property type="match status" value="1"/>
</dbReference>
<keyword evidence="1" id="KW-1133">Transmembrane helix</keyword>
<evidence type="ECO:0000313" key="5">
    <source>
        <dbReference type="Proteomes" id="UP000054387"/>
    </source>
</evidence>
<evidence type="ECO:0000313" key="4">
    <source>
        <dbReference type="EMBL" id="KTG10585.1"/>
    </source>
</evidence>